<dbReference type="AlphaFoldDB" id="A0AAV9ZRQ8"/>
<organism evidence="2 3">
    <name type="scientific">Favolaschia claudopus</name>
    <dbReference type="NCBI Taxonomy" id="2862362"/>
    <lineage>
        <taxon>Eukaryota</taxon>
        <taxon>Fungi</taxon>
        <taxon>Dikarya</taxon>
        <taxon>Basidiomycota</taxon>
        <taxon>Agaricomycotina</taxon>
        <taxon>Agaricomycetes</taxon>
        <taxon>Agaricomycetidae</taxon>
        <taxon>Agaricales</taxon>
        <taxon>Marasmiineae</taxon>
        <taxon>Mycenaceae</taxon>
        <taxon>Favolaschia</taxon>
    </lineage>
</organism>
<accession>A0AAV9ZRQ8</accession>
<evidence type="ECO:0000313" key="2">
    <source>
        <dbReference type="EMBL" id="KAK6991486.1"/>
    </source>
</evidence>
<keyword evidence="3" id="KW-1185">Reference proteome</keyword>
<protein>
    <submittedName>
        <fullName evidence="2">Uncharacterized protein</fullName>
    </submittedName>
</protein>
<comment type="caution">
    <text evidence="2">The sequence shown here is derived from an EMBL/GenBank/DDBJ whole genome shotgun (WGS) entry which is preliminary data.</text>
</comment>
<evidence type="ECO:0000313" key="3">
    <source>
        <dbReference type="Proteomes" id="UP001362999"/>
    </source>
</evidence>
<dbReference type="EMBL" id="JAWWNJ010000117">
    <property type="protein sequence ID" value="KAK6991486.1"/>
    <property type="molecule type" value="Genomic_DNA"/>
</dbReference>
<name>A0AAV9ZRQ8_9AGAR</name>
<feature type="region of interest" description="Disordered" evidence="1">
    <location>
        <begin position="126"/>
        <end position="154"/>
    </location>
</feature>
<sequence>MNRPSTRQSRRLHGQPASPPQPLPQRRSTPHTRILQDDINAPELHTESNAAVDVPQNDLAAIQEEQGNISMEDQINFDNWPQTSSGEDIALALSPNTQATFRQLMDESDLQFIEDPMSASPFYPLAPISEPSSNSSPVNHPGHHHHSIVSSYSSPNIHSPRARYPVSRTASFGSSSLGFPLGLESPASPTLETSQQIYSPLGEQFPPVNIENRLIALPSRIGNGSLANLRERERQRRTPALPLFMPSPDVPSPASQLDAAIYLGLPLGNSAQRGFLELVTIPTAAPFLSDLLGALAARGSTAAAVLSRIRGELDQIEYHVACSQRLVEVHDSSYSMLQNGYFEQGSLRTHFLCSTVVVPAAEHTPASREIFRLRNIDETIPFFVLYIFPSNPIASATRTTPAPRASGNSRPASCSMSRTPNSLPILPLQRSLTNLAVVCVALDTHFLQEGHQLAALIEDSDSRPRFGVAYMQIRQVIILERILSRTGNLIPTPTPDFPPSESVPLWGGLKPHTYRNYKTFAKDARGTLIHLQDRKNSGVVASSPVEQRKEDELCRFLVVCFAPSLATSEMVESLNQAGGSGTAILITATVRAVRGRLETFQSGARPFREAPVTVM</sequence>
<feature type="compositionally biased region" description="Polar residues" evidence="1">
    <location>
        <begin position="407"/>
        <end position="418"/>
    </location>
</feature>
<reference evidence="2 3" key="1">
    <citation type="journal article" date="2024" name="J Genomics">
        <title>Draft genome sequencing and assembly of Favolaschia claudopus CIRM-BRFM 2984 isolated from oak limbs.</title>
        <authorList>
            <person name="Navarro D."/>
            <person name="Drula E."/>
            <person name="Chaduli D."/>
            <person name="Cazenave R."/>
            <person name="Ahrendt S."/>
            <person name="Wang J."/>
            <person name="Lipzen A."/>
            <person name="Daum C."/>
            <person name="Barry K."/>
            <person name="Grigoriev I.V."/>
            <person name="Favel A."/>
            <person name="Rosso M.N."/>
            <person name="Martin F."/>
        </authorList>
    </citation>
    <scope>NUCLEOTIDE SEQUENCE [LARGE SCALE GENOMIC DNA]</scope>
    <source>
        <strain evidence="2 3">CIRM-BRFM 2984</strain>
    </source>
</reference>
<gene>
    <name evidence="2" type="ORF">R3P38DRAFT_2803784</name>
</gene>
<feature type="compositionally biased region" description="Low complexity" evidence="1">
    <location>
        <begin position="397"/>
        <end position="406"/>
    </location>
</feature>
<feature type="region of interest" description="Disordered" evidence="1">
    <location>
        <begin position="397"/>
        <end position="418"/>
    </location>
</feature>
<feature type="region of interest" description="Disordered" evidence="1">
    <location>
        <begin position="1"/>
        <end position="32"/>
    </location>
</feature>
<dbReference type="Proteomes" id="UP001362999">
    <property type="component" value="Unassembled WGS sequence"/>
</dbReference>
<evidence type="ECO:0000256" key="1">
    <source>
        <dbReference type="SAM" id="MobiDB-lite"/>
    </source>
</evidence>
<proteinExistence type="predicted"/>